<dbReference type="KEGG" id="hdt:HYPDE_26668"/>
<dbReference type="Gene3D" id="1.10.1220.10">
    <property type="entry name" value="Met repressor-like"/>
    <property type="match status" value="1"/>
</dbReference>
<reference evidence="1 2" key="1">
    <citation type="journal article" date="2013" name="Genome Announc.">
        <title>Genome sequences for three denitrifying bacterial strains isolated from a uranium- and nitrate-contaminated subsurface environment.</title>
        <authorList>
            <person name="Venkatramanan R."/>
            <person name="Prakash O."/>
            <person name="Woyke T."/>
            <person name="Chain P."/>
            <person name="Goodwin L.A."/>
            <person name="Watson D."/>
            <person name="Brooks S."/>
            <person name="Kostka J.E."/>
            <person name="Green S.J."/>
        </authorList>
    </citation>
    <scope>NUCLEOTIDE SEQUENCE [LARGE SCALE GENOMIC DNA]</scope>
    <source>
        <strain evidence="1 2">1NES1</strain>
    </source>
</reference>
<accession>N0B0R0</accession>
<evidence type="ECO:0000313" key="2">
    <source>
        <dbReference type="Proteomes" id="UP000005952"/>
    </source>
</evidence>
<dbReference type="InterPro" id="IPR013321">
    <property type="entry name" value="Arc_rbn_hlx_hlx"/>
</dbReference>
<sequence>MSDAAKFVKNMFAPSKLGKAPNPEEALRNLHVPATQAPAEPSEPMVQVNVRVPASKKKRLRLLAARDGKGLADVILEGLELYEERHGRAPNV</sequence>
<evidence type="ECO:0000313" key="1">
    <source>
        <dbReference type="EMBL" id="AGK57014.1"/>
    </source>
</evidence>
<dbReference type="RefSeq" id="WP_015597051.1">
    <property type="nucleotide sequence ID" value="NC_021172.1"/>
</dbReference>
<dbReference type="AlphaFoldDB" id="N0B0R0"/>
<dbReference type="Proteomes" id="UP000005952">
    <property type="component" value="Chromosome"/>
</dbReference>
<dbReference type="EMBL" id="CP005587">
    <property type="protein sequence ID" value="AGK57014.1"/>
    <property type="molecule type" value="Genomic_DNA"/>
</dbReference>
<dbReference type="InterPro" id="IPR010985">
    <property type="entry name" value="Ribbon_hlx_hlx"/>
</dbReference>
<proteinExistence type="predicted"/>
<organism evidence="1 2">
    <name type="scientific">Hyphomicrobium denitrificans 1NES1</name>
    <dbReference type="NCBI Taxonomy" id="670307"/>
    <lineage>
        <taxon>Bacteria</taxon>
        <taxon>Pseudomonadati</taxon>
        <taxon>Pseudomonadota</taxon>
        <taxon>Alphaproteobacteria</taxon>
        <taxon>Hyphomicrobiales</taxon>
        <taxon>Hyphomicrobiaceae</taxon>
        <taxon>Hyphomicrobium</taxon>
    </lineage>
</organism>
<protein>
    <submittedName>
        <fullName evidence="1">Uncharacterized protein</fullName>
    </submittedName>
</protein>
<dbReference type="GO" id="GO:0006355">
    <property type="term" value="P:regulation of DNA-templated transcription"/>
    <property type="evidence" value="ECO:0007669"/>
    <property type="project" value="InterPro"/>
</dbReference>
<keyword evidence="2" id="KW-1185">Reference proteome</keyword>
<dbReference type="HOGENOM" id="CLU_2409296_0_0_5"/>
<name>N0B0R0_9HYPH</name>
<gene>
    <name evidence="1" type="ORF">HYPDE_26668</name>
</gene>
<dbReference type="SUPFAM" id="SSF47598">
    <property type="entry name" value="Ribbon-helix-helix"/>
    <property type="match status" value="1"/>
</dbReference>
<dbReference type="STRING" id="670307.HYPDE_26668"/>